<dbReference type="GO" id="GO:0030479">
    <property type="term" value="C:actin cortical patch"/>
    <property type="evidence" value="ECO:0007669"/>
    <property type="project" value="TreeGrafter"/>
</dbReference>
<dbReference type="InterPro" id="IPR052935">
    <property type="entry name" value="Mg2+_PAP"/>
</dbReference>
<reference evidence="3 4" key="1">
    <citation type="journal article" date="2017" name="Mycologia">
        <title>Bifiguratus adelaidae, gen. et sp. nov., a new member of Mucoromycotina in endophytic and soil-dwelling habitats.</title>
        <authorList>
            <person name="Torres-Cruz T.J."/>
            <person name="Billingsley Tobias T.L."/>
            <person name="Almatruk M."/>
            <person name="Hesse C."/>
            <person name="Kuske C.R."/>
            <person name="Desiro A."/>
            <person name="Benucci G.M."/>
            <person name="Bonito G."/>
            <person name="Stajich J.E."/>
            <person name="Dunlap C."/>
            <person name="Arnold A.E."/>
            <person name="Porras-Alfaro A."/>
        </authorList>
    </citation>
    <scope>NUCLEOTIDE SEQUENCE [LARGE SCALE GENOMIC DNA]</scope>
    <source>
        <strain evidence="3 4">AZ0501</strain>
    </source>
</reference>
<evidence type="ECO:0000313" key="3">
    <source>
        <dbReference type="EMBL" id="OZJ02890.1"/>
    </source>
</evidence>
<dbReference type="OrthoDB" id="2117591at2759"/>
<feature type="region of interest" description="Disordered" evidence="1">
    <location>
        <begin position="550"/>
        <end position="576"/>
    </location>
</feature>
<evidence type="ECO:0000259" key="2">
    <source>
        <dbReference type="Pfam" id="PF09949"/>
    </source>
</evidence>
<name>A0A261XX15_9FUNG</name>
<feature type="region of interest" description="Disordered" evidence="1">
    <location>
        <begin position="37"/>
        <end position="64"/>
    </location>
</feature>
<protein>
    <recommendedName>
        <fullName evidence="2">Phosphatidate phosphatase APP1 catalytic domain-containing protein</fullName>
    </recommendedName>
</protein>
<accession>A0A261XX15</accession>
<feature type="domain" description="Phosphatidate phosphatase APP1 catalytic" evidence="2">
    <location>
        <begin position="291"/>
        <end position="437"/>
    </location>
</feature>
<feature type="compositionally biased region" description="Polar residues" evidence="1">
    <location>
        <begin position="477"/>
        <end position="492"/>
    </location>
</feature>
<dbReference type="PANTHER" id="PTHR28208">
    <property type="entry name" value="PHOSPHATIDATE PHOSPHATASE APP1"/>
    <property type="match status" value="1"/>
</dbReference>
<feature type="compositionally biased region" description="Basic and acidic residues" evidence="1">
    <location>
        <begin position="558"/>
        <end position="576"/>
    </location>
</feature>
<dbReference type="Pfam" id="PF09949">
    <property type="entry name" value="APP1_cat"/>
    <property type="match status" value="1"/>
</dbReference>
<feature type="compositionally biased region" description="Polar residues" evidence="1">
    <location>
        <begin position="155"/>
        <end position="165"/>
    </location>
</feature>
<dbReference type="PANTHER" id="PTHR28208:SF3">
    <property type="entry name" value="PHOSPHATIDATE PHOSPHATASE APP1"/>
    <property type="match status" value="1"/>
</dbReference>
<evidence type="ECO:0000256" key="1">
    <source>
        <dbReference type="SAM" id="MobiDB-lite"/>
    </source>
</evidence>
<dbReference type="GO" id="GO:0008195">
    <property type="term" value="F:phosphatidate phosphatase activity"/>
    <property type="evidence" value="ECO:0007669"/>
    <property type="project" value="InterPro"/>
</dbReference>
<comment type="caution">
    <text evidence="3">The sequence shown here is derived from an EMBL/GenBank/DDBJ whole genome shotgun (WGS) entry which is preliminary data.</text>
</comment>
<feature type="region of interest" description="Disordered" evidence="1">
    <location>
        <begin position="452"/>
        <end position="526"/>
    </location>
</feature>
<dbReference type="InterPro" id="IPR019236">
    <property type="entry name" value="APP1_cat"/>
</dbReference>
<dbReference type="AlphaFoldDB" id="A0A261XX15"/>
<sequence length="628" mass="69508">MAYLSGKLSRGSQKARLLYKSLHQDIDIARISHSPGLGAERGLGTTISPSSSSESLPEPEDEVDEANAALAQATGLRKQCLLFPTYAFQSKDEAGIARYAAGITKNTDPSISAMLEERMQYFLAKNASNQQLQVEIVGLTQNYHMEIEGEDPEGTQHSNAHQAKLSNGGDALSDLGKDPQAKQTSASHIRPVAFRTDSSSSLNSLNQSSIQQGNTFYTVDSGHFRGELDIASDIIDRWMQEERDKEEKMTYPRLLKIKTAPQALQRQLDAESKLLDPTFGMVNLVEPVGLSIISDIDDTIKDTKVLGGMRSVFNSTFLQEAREVEGMSALYTEWYKKGASFHYVSNSPFQLLPMLQTFFRNSSFPPGSAHLKLYSGIFSALYQEQGKAKRESILGLFKDFPNRKFVLIGDSGQIDLEIYTRLAREFPEKIVRIFIRDVTSLNQYEKERQKEVESLKESMRSSTFPAEFQSDKKSSLGPRSSSLPNMNIQSVLSDHGKQPPSDGLGKPNQEKEDNRNNKSTPHPLAQSMGIHDANVKANSDPALLGDHQTASSLLKPPRHPDQKRIQPTRHDSTSSRTRIELFQERVAKAKESLPGDLIVIFTEDLNGLSGGAGKGLAALSEDIVVQEQ</sequence>
<keyword evidence="4" id="KW-1185">Reference proteome</keyword>
<dbReference type="EMBL" id="MVBO01000119">
    <property type="protein sequence ID" value="OZJ02890.1"/>
    <property type="molecule type" value="Genomic_DNA"/>
</dbReference>
<dbReference type="Proteomes" id="UP000242875">
    <property type="component" value="Unassembled WGS sequence"/>
</dbReference>
<gene>
    <name evidence="3" type="ORF">BZG36_03801</name>
</gene>
<proteinExistence type="predicted"/>
<feature type="region of interest" description="Disordered" evidence="1">
    <location>
        <begin position="149"/>
        <end position="190"/>
    </location>
</feature>
<organism evidence="3 4">
    <name type="scientific">Bifiguratus adelaidae</name>
    <dbReference type="NCBI Taxonomy" id="1938954"/>
    <lineage>
        <taxon>Eukaryota</taxon>
        <taxon>Fungi</taxon>
        <taxon>Fungi incertae sedis</taxon>
        <taxon>Mucoromycota</taxon>
        <taxon>Mucoromycotina</taxon>
        <taxon>Endogonomycetes</taxon>
        <taxon>Endogonales</taxon>
        <taxon>Endogonales incertae sedis</taxon>
        <taxon>Bifiguratus</taxon>
    </lineage>
</organism>
<evidence type="ECO:0000313" key="4">
    <source>
        <dbReference type="Proteomes" id="UP000242875"/>
    </source>
</evidence>